<sequence length="90" mass="9847">MLDPAAAEDALYKVAICAFTWYPAKEVIEPGWTITEDLDWCLAPLAGLPVDKLADLRVTVRTLITTPTADRQAFIQHLAALSGDTSFDNL</sequence>
<evidence type="ECO:0000313" key="1">
    <source>
        <dbReference type="EMBL" id="KJL45000.1"/>
    </source>
</evidence>
<proteinExistence type="predicted"/>
<organism evidence="1 2">
    <name type="scientific">Microbacterium trichothecenolyticum</name>
    <name type="common">Aureobacterium trichothecenolyticum</name>
    <dbReference type="NCBI Taxonomy" id="69370"/>
    <lineage>
        <taxon>Bacteria</taxon>
        <taxon>Bacillati</taxon>
        <taxon>Actinomycetota</taxon>
        <taxon>Actinomycetes</taxon>
        <taxon>Micrococcales</taxon>
        <taxon>Microbacteriaceae</taxon>
        <taxon>Microbacterium</taxon>
    </lineage>
</organism>
<dbReference type="Proteomes" id="UP000034098">
    <property type="component" value="Unassembled WGS sequence"/>
</dbReference>
<gene>
    <name evidence="1" type="ORF">RS82_00510</name>
</gene>
<dbReference type="EMBL" id="JYJA01000022">
    <property type="protein sequence ID" value="KJL45000.1"/>
    <property type="molecule type" value="Genomic_DNA"/>
</dbReference>
<keyword evidence="2" id="KW-1185">Reference proteome</keyword>
<accession>A0A0M2HEE2</accession>
<comment type="caution">
    <text evidence="1">The sequence shown here is derived from an EMBL/GenBank/DDBJ whole genome shotgun (WGS) entry which is preliminary data.</text>
</comment>
<protein>
    <submittedName>
        <fullName evidence="1">Uncharacterized protein</fullName>
    </submittedName>
</protein>
<reference evidence="1 2" key="1">
    <citation type="submission" date="2015-02" db="EMBL/GenBank/DDBJ databases">
        <title>Draft genome sequences of ten Microbacterium spp. with emphasis on heavy metal contaminated environments.</title>
        <authorList>
            <person name="Corretto E."/>
        </authorList>
    </citation>
    <scope>NUCLEOTIDE SEQUENCE [LARGE SCALE GENOMIC DNA]</scope>
    <source>
        <strain evidence="1 2">DSM 8608</strain>
    </source>
</reference>
<dbReference type="PATRIC" id="fig|69370.6.peg.533"/>
<name>A0A0M2HEE2_MICTR</name>
<evidence type="ECO:0000313" key="2">
    <source>
        <dbReference type="Proteomes" id="UP000034098"/>
    </source>
</evidence>
<dbReference type="AlphaFoldDB" id="A0A0M2HEE2"/>